<keyword evidence="3" id="KW-1185">Reference proteome</keyword>
<comment type="caution">
    <text evidence="2">The sequence shown here is derived from an EMBL/GenBank/DDBJ whole genome shotgun (WGS) entry which is preliminary data.</text>
</comment>
<sequence>MSKLNAALIICSCLFFCCADICAAKAAKIVKEWSGVYYTNSESGPKIVKVKDDLLVIGLHHDYTINMTSIDGAEINSFDISGEPVLLGNGKIVVHFSLVRVPKEDDIKLSDLYTIVNPWDCSSIKLVNVDTDFKFRYKAMVPYHDTFDLFYGNSTGELITIENHLDTTSYLKINTIKPYDASEGYISMMPTKNSRMIVLKHLDSDFQMVKESIIGPAFHDFNHRSVVSMTNDSISICLEDTKEYYVSVSRYCTESHYTKNLFCEFYDGKDLNRRAIIQLYETNDKIDIDVLNLPNGDVAALRANYPDDSRAEYHIYRIYKNGTMTEAARVDFPAKYRFMKMVTMKGGEVCLAGKIEPSEESDKVYLYNISVKCIDMFSIR</sequence>
<dbReference type="AlphaFoldDB" id="A0A232EKN4"/>
<accession>A0A232EKN4</accession>
<evidence type="ECO:0008006" key="4">
    <source>
        <dbReference type="Google" id="ProtNLM"/>
    </source>
</evidence>
<dbReference type="EMBL" id="NNAY01003740">
    <property type="protein sequence ID" value="OXU18917.1"/>
    <property type="molecule type" value="Genomic_DNA"/>
</dbReference>
<protein>
    <recommendedName>
        <fullName evidence="4">6-bladed beta-propeller</fullName>
    </recommendedName>
</protein>
<evidence type="ECO:0000256" key="1">
    <source>
        <dbReference type="SAM" id="SignalP"/>
    </source>
</evidence>
<evidence type="ECO:0000313" key="2">
    <source>
        <dbReference type="EMBL" id="OXU18917.1"/>
    </source>
</evidence>
<gene>
    <name evidence="2" type="ORF">TSAR_011686</name>
</gene>
<feature type="signal peptide" evidence="1">
    <location>
        <begin position="1"/>
        <end position="19"/>
    </location>
</feature>
<organism evidence="2 3">
    <name type="scientific">Trichomalopsis sarcophagae</name>
    <dbReference type="NCBI Taxonomy" id="543379"/>
    <lineage>
        <taxon>Eukaryota</taxon>
        <taxon>Metazoa</taxon>
        <taxon>Ecdysozoa</taxon>
        <taxon>Arthropoda</taxon>
        <taxon>Hexapoda</taxon>
        <taxon>Insecta</taxon>
        <taxon>Pterygota</taxon>
        <taxon>Neoptera</taxon>
        <taxon>Endopterygota</taxon>
        <taxon>Hymenoptera</taxon>
        <taxon>Apocrita</taxon>
        <taxon>Proctotrupomorpha</taxon>
        <taxon>Chalcidoidea</taxon>
        <taxon>Pteromalidae</taxon>
        <taxon>Pteromalinae</taxon>
        <taxon>Trichomalopsis</taxon>
    </lineage>
</organism>
<feature type="chain" id="PRO_5012104637" description="6-bladed beta-propeller" evidence="1">
    <location>
        <begin position="20"/>
        <end position="380"/>
    </location>
</feature>
<reference evidence="2 3" key="1">
    <citation type="journal article" date="2017" name="Curr. Biol.">
        <title>The Evolution of Venom by Co-option of Single-Copy Genes.</title>
        <authorList>
            <person name="Martinson E.O."/>
            <person name="Mrinalini"/>
            <person name="Kelkar Y.D."/>
            <person name="Chang C.H."/>
            <person name="Werren J.H."/>
        </authorList>
    </citation>
    <scope>NUCLEOTIDE SEQUENCE [LARGE SCALE GENOMIC DNA]</scope>
    <source>
        <strain evidence="2 3">Alberta</strain>
        <tissue evidence="2">Whole body</tissue>
    </source>
</reference>
<keyword evidence="1" id="KW-0732">Signal</keyword>
<dbReference type="Proteomes" id="UP000215335">
    <property type="component" value="Unassembled WGS sequence"/>
</dbReference>
<proteinExistence type="predicted"/>
<name>A0A232EKN4_9HYME</name>
<evidence type="ECO:0000313" key="3">
    <source>
        <dbReference type="Proteomes" id="UP000215335"/>
    </source>
</evidence>